<proteinExistence type="predicted"/>
<protein>
    <submittedName>
        <fullName evidence="1">Uncharacterized protein</fullName>
    </submittedName>
</protein>
<dbReference type="Proteomes" id="UP000664521">
    <property type="component" value="Unassembled WGS sequence"/>
</dbReference>
<gene>
    <name evidence="1" type="ORF">HETSPECPRED_006345</name>
</gene>
<name>A0A8H3IPA9_9LECA</name>
<accession>A0A8H3IPA9</accession>
<dbReference type="EMBL" id="CAJPDS010000041">
    <property type="protein sequence ID" value="CAF9926483.1"/>
    <property type="molecule type" value="Genomic_DNA"/>
</dbReference>
<evidence type="ECO:0000313" key="1">
    <source>
        <dbReference type="EMBL" id="CAF9926483.1"/>
    </source>
</evidence>
<keyword evidence="2" id="KW-1185">Reference proteome</keyword>
<sequence length="129" mass="14134">MACVQFAPPQAIKAASSGCEWSKLGIVNKQDSKVCPGDSFGPVAVVASQPLEELDEEDDDELLLLDEDDEELLLEEDVPDWSSFLAAKSATTRARSGLCCRRILSHLADILGRPFSACFQTYRVKEQSL</sequence>
<reference evidence="1" key="1">
    <citation type="submission" date="2021-03" db="EMBL/GenBank/DDBJ databases">
        <authorList>
            <person name="Tagirdzhanova G."/>
        </authorList>
    </citation>
    <scope>NUCLEOTIDE SEQUENCE</scope>
</reference>
<evidence type="ECO:0000313" key="2">
    <source>
        <dbReference type="Proteomes" id="UP000664521"/>
    </source>
</evidence>
<comment type="caution">
    <text evidence="1">The sequence shown here is derived from an EMBL/GenBank/DDBJ whole genome shotgun (WGS) entry which is preliminary data.</text>
</comment>
<organism evidence="1 2">
    <name type="scientific">Heterodermia speciosa</name>
    <dbReference type="NCBI Taxonomy" id="116794"/>
    <lineage>
        <taxon>Eukaryota</taxon>
        <taxon>Fungi</taxon>
        <taxon>Dikarya</taxon>
        <taxon>Ascomycota</taxon>
        <taxon>Pezizomycotina</taxon>
        <taxon>Lecanoromycetes</taxon>
        <taxon>OSLEUM clade</taxon>
        <taxon>Lecanoromycetidae</taxon>
        <taxon>Caliciales</taxon>
        <taxon>Physciaceae</taxon>
        <taxon>Heterodermia</taxon>
    </lineage>
</organism>
<dbReference type="AlphaFoldDB" id="A0A8H3IPA9"/>